<keyword evidence="2" id="KW-1185">Reference proteome</keyword>
<gene>
    <name evidence="1" type="ORF">SAMN05880501_113110</name>
</gene>
<evidence type="ECO:0000313" key="2">
    <source>
        <dbReference type="Proteomes" id="UP000219636"/>
    </source>
</evidence>
<reference evidence="2" key="1">
    <citation type="submission" date="2017-08" db="EMBL/GenBank/DDBJ databases">
        <authorList>
            <person name="Varghese N."/>
            <person name="Submissions S."/>
        </authorList>
    </citation>
    <scope>NUCLEOTIDE SEQUENCE [LARGE SCALE GENOMIC DNA]</scope>
    <source>
        <strain evidence="2">JC22</strain>
    </source>
</reference>
<proteinExistence type="predicted"/>
<dbReference type="EMBL" id="OBMQ01000013">
    <property type="protein sequence ID" value="SOC22017.1"/>
    <property type="molecule type" value="Genomic_DNA"/>
</dbReference>
<evidence type="ECO:0000313" key="1">
    <source>
        <dbReference type="EMBL" id="SOC22017.1"/>
    </source>
</evidence>
<organism evidence="1 2">
    <name type="scientific">Ureibacillus xyleni</name>
    <dbReference type="NCBI Taxonomy" id="614648"/>
    <lineage>
        <taxon>Bacteria</taxon>
        <taxon>Bacillati</taxon>
        <taxon>Bacillota</taxon>
        <taxon>Bacilli</taxon>
        <taxon>Bacillales</taxon>
        <taxon>Caryophanaceae</taxon>
        <taxon>Ureibacillus</taxon>
    </lineage>
</organism>
<protein>
    <submittedName>
        <fullName evidence="1">Uncharacterized protein</fullName>
    </submittedName>
</protein>
<sequence>MTKVNTILAKETSFVAMSYVPQLNMVHVEVLPEESAMNKVAKGMPLYKVFAELIQADTIDIIDLTDDLCVIVDDEGLLKSGNLVYELELQGTKVQIAGRFAFGRNYFCENHGLKTIPLTPFDYVILKDLDVEIIGQVR</sequence>
<dbReference type="RefSeq" id="WP_097074725.1">
    <property type="nucleotide sequence ID" value="NZ_OBMQ01000013.1"/>
</dbReference>
<accession>A0A285TIU5</accession>
<dbReference type="Proteomes" id="UP000219636">
    <property type="component" value="Unassembled WGS sequence"/>
</dbReference>
<dbReference type="AlphaFoldDB" id="A0A285TIU5"/>
<name>A0A285TIU5_9BACL</name>